<name>A0A1R2CZ40_9CILI</name>
<protein>
    <recommendedName>
        <fullName evidence="6">RING-type domain-containing protein</fullName>
    </recommendedName>
</protein>
<dbReference type="InterPro" id="IPR013083">
    <property type="entry name" value="Znf_RING/FYVE/PHD"/>
</dbReference>
<feature type="transmembrane region" description="Helical" evidence="5">
    <location>
        <begin position="52"/>
        <end position="69"/>
    </location>
</feature>
<feature type="transmembrane region" description="Helical" evidence="5">
    <location>
        <begin position="81"/>
        <end position="104"/>
    </location>
</feature>
<keyword evidence="3" id="KW-0862">Zinc</keyword>
<dbReference type="Gene3D" id="3.30.40.10">
    <property type="entry name" value="Zinc/RING finger domain, C3HC4 (zinc finger)"/>
    <property type="match status" value="1"/>
</dbReference>
<dbReference type="AlphaFoldDB" id="A0A1R2CZ40"/>
<dbReference type="SUPFAM" id="SSF57850">
    <property type="entry name" value="RING/U-box"/>
    <property type="match status" value="1"/>
</dbReference>
<feature type="transmembrane region" description="Helical" evidence="5">
    <location>
        <begin position="124"/>
        <end position="152"/>
    </location>
</feature>
<keyword evidence="5" id="KW-0812">Transmembrane</keyword>
<dbReference type="PANTHER" id="PTHR45931:SF3">
    <property type="entry name" value="RING ZINC FINGER-CONTAINING PROTEIN"/>
    <property type="match status" value="1"/>
</dbReference>
<evidence type="ECO:0000256" key="4">
    <source>
        <dbReference type="PROSITE-ProRule" id="PRU00175"/>
    </source>
</evidence>
<feature type="transmembrane region" description="Helical" evidence="5">
    <location>
        <begin position="20"/>
        <end position="40"/>
    </location>
</feature>
<evidence type="ECO:0000313" key="8">
    <source>
        <dbReference type="Proteomes" id="UP000187209"/>
    </source>
</evidence>
<proteinExistence type="predicted"/>
<dbReference type="GO" id="GO:0006511">
    <property type="term" value="P:ubiquitin-dependent protein catabolic process"/>
    <property type="evidence" value="ECO:0007669"/>
    <property type="project" value="TreeGrafter"/>
</dbReference>
<dbReference type="PROSITE" id="PS50089">
    <property type="entry name" value="ZF_RING_2"/>
    <property type="match status" value="1"/>
</dbReference>
<dbReference type="GO" id="GO:0061630">
    <property type="term" value="F:ubiquitin protein ligase activity"/>
    <property type="evidence" value="ECO:0007669"/>
    <property type="project" value="TreeGrafter"/>
</dbReference>
<dbReference type="Proteomes" id="UP000187209">
    <property type="component" value="Unassembled WGS sequence"/>
</dbReference>
<evidence type="ECO:0000256" key="3">
    <source>
        <dbReference type="ARBA" id="ARBA00022833"/>
    </source>
</evidence>
<dbReference type="EMBL" id="MPUH01000029">
    <property type="protein sequence ID" value="OMJ94272.1"/>
    <property type="molecule type" value="Genomic_DNA"/>
</dbReference>
<sequence length="233" mass="27005">MRTIAFQSAFNAADENLGIILLSCIYYILKIPICVYIYITYPEPMEKPLHRVIYWFIIVDSMILYGFFIKFRGRQLNSTILIALNIGRMIYFIMSIYGNIIYYSCNNCEVDNPNVTTLTFVLLIFGYFYFFSPCVLLCFTILCIQVLILILIRTAPNQQRPATEAVINKLQSTAYRSNPSIPQEDCVICADRFKESDLVIYLKCGSRHVFHESCLKDWIKINSVCPLCRQAIE</sequence>
<dbReference type="InterPro" id="IPR051834">
    <property type="entry name" value="RING_finger_E3_ligase"/>
</dbReference>
<reference evidence="7 8" key="1">
    <citation type="submission" date="2016-11" db="EMBL/GenBank/DDBJ databases">
        <title>The macronuclear genome of Stentor coeruleus: a giant cell with tiny introns.</title>
        <authorList>
            <person name="Slabodnick M."/>
            <person name="Ruby J.G."/>
            <person name="Reiff S.B."/>
            <person name="Swart E.C."/>
            <person name="Gosai S."/>
            <person name="Prabakaran S."/>
            <person name="Witkowska E."/>
            <person name="Larue G.E."/>
            <person name="Fisher S."/>
            <person name="Freeman R.M."/>
            <person name="Gunawardena J."/>
            <person name="Chu W."/>
            <person name="Stover N.A."/>
            <person name="Gregory B.D."/>
            <person name="Nowacki M."/>
            <person name="Derisi J."/>
            <person name="Roy S.W."/>
            <person name="Marshall W.F."/>
            <person name="Sood P."/>
        </authorList>
    </citation>
    <scope>NUCLEOTIDE SEQUENCE [LARGE SCALE GENOMIC DNA]</scope>
    <source>
        <strain evidence="7">WM001</strain>
    </source>
</reference>
<dbReference type="Pfam" id="PF13639">
    <property type="entry name" value="zf-RING_2"/>
    <property type="match status" value="1"/>
</dbReference>
<gene>
    <name evidence="7" type="ORF">SteCoe_2613</name>
</gene>
<dbReference type="InterPro" id="IPR001841">
    <property type="entry name" value="Znf_RING"/>
</dbReference>
<dbReference type="GO" id="GO:0008270">
    <property type="term" value="F:zinc ion binding"/>
    <property type="evidence" value="ECO:0007669"/>
    <property type="project" value="UniProtKB-KW"/>
</dbReference>
<keyword evidence="5" id="KW-0472">Membrane</keyword>
<dbReference type="PANTHER" id="PTHR45931">
    <property type="entry name" value="SI:CH211-59O9.10"/>
    <property type="match status" value="1"/>
</dbReference>
<comment type="caution">
    <text evidence="7">The sequence shown here is derived from an EMBL/GenBank/DDBJ whole genome shotgun (WGS) entry which is preliminary data.</text>
</comment>
<keyword evidence="8" id="KW-1185">Reference proteome</keyword>
<dbReference type="OrthoDB" id="434779at2759"/>
<evidence type="ECO:0000256" key="5">
    <source>
        <dbReference type="SAM" id="Phobius"/>
    </source>
</evidence>
<evidence type="ECO:0000313" key="7">
    <source>
        <dbReference type="EMBL" id="OMJ94272.1"/>
    </source>
</evidence>
<keyword evidence="5" id="KW-1133">Transmembrane helix</keyword>
<dbReference type="GO" id="GO:0005634">
    <property type="term" value="C:nucleus"/>
    <property type="evidence" value="ECO:0007669"/>
    <property type="project" value="TreeGrafter"/>
</dbReference>
<organism evidence="7 8">
    <name type="scientific">Stentor coeruleus</name>
    <dbReference type="NCBI Taxonomy" id="5963"/>
    <lineage>
        <taxon>Eukaryota</taxon>
        <taxon>Sar</taxon>
        <taxon>Alveolata</taxon>
        <taxon>Ciliophora</taxon>
        <taxon>Postciliodesmatophora</taxon>
        <taxon>Heterotrichea</taxon>
        <taxon>Heterotrichida</taxon>
        <taxon>Stentoridae</taxon>
        <taxon>Stentor</taxon>
    </lineage>
</organism>
<keyword evidence="1" id="KW-0479">Metal-binding</keyword>
<evidence type="ECO:0000259" key="6">
    <source>
        <dbReference type="PROSITE" id="PS50089"/>
    </source>
</evidence>
<accession>A0A1R2CZ40</accession>
<evidence type="ECO:0000256" key="2">
    <source>
        <dbReference type="ARBA" id="ARBA00022771"/>
    </source>
</evidence>
<evidence type="ECO:0000256" key="1">
    <source>
        <dbReference type="ARBA" id="ARBA00022723"/>
    </source>
</evidence>
<keyword evidence="2 4" id="KW-0863">Zinc-finger</keyword>
<feature type="domain" description="RING-type" evidence="6">
    <location>
        <begin position="186"/>
        <end position="229"/>
    </location>
</feature>